<dbReference type="Pfam" id="PF02518">
    <property type="entry name" value="HATPase_c"/>
    <property type="match status" value="1"/>
</dbReference>
<dbReference type="InterPro" id="IPR038318">
    <property type="entry name" value="KdpD_sf"/>
</dbReference>
<dbReference type="CDD" id="cd00082">
    <property type="entry name" value="HisKA"/>
    <property type="match status" value="1"/>
</dbReference>
<dbReference type="InterPro" id="IPR013655">
    <property type="entry name" value="PAS_fold_3"/>
</dbReference>
<evidence type="ECO:0000259" key="16">
    <source>
        <dbReference type="PROSITE" id="PS50113"/>
    </source>
</evidence>
<dbReference type="EMBL" id="CP042806">
    <property type="protein sequence ID" value="QEE29462.1"/>
    <property type="molecule type" value="Genomic_DNA"/>
</dbReference>
<feature type="transmembrane region" description="Helical" evidence="13">
    <location>
        <begin position="54"/>
        <end position="82"/>
    </location>
</feature>
<evidence type="ECO:0000256" key="8">
    <source>
        <dbReference type="ARBA" id="ARBA00022777"/>
    </source>
</evidence>
<keyword evidence="7" id="KW-0547">Nucleotide-binding</keyword>
<dbReference type="PRINTS" id="PR00344">
    <property type="entry name" value="BCTRLSENSOR"/>
</dbReference>
<evidence type="ECO:0000256" key="5">
    <source>
        <dbReference type="ARBA" id="ARBA00022679"/>
    </source>
</evidence>
<dbReference type="InterPro" id="IPR003661">
    <property type="entry name" value="HisK_dim/P_dom"/>
</dbReference>
<evidence type="ECO:0000256" key="11">
    <source>
        <dbReference type="ARBA" id="ARBA00023012"/>
    </source>
</evidence>
<evidence type="ECO:0000256" key="9">
    <source>
        <dbReference type="ARBA" id="ARBA00022840"/>
    </source>
</evidence>
<dbReference type="PANTHER" id="PTHR43065">
    <property type="entry name" value="SENSOR HISTIDINE KINASE"/>
    <property type="match status" value="1"/>
</dbReference>
<dbReference type="PROSITE" id="PS50113">
    <property type="entry name" value="PAC"/>
    <property type="match status" value="1"/>
</dbReference>
<name>A0A5B9EBL5_9BACT</name>
<evidence type="ECO:0000256" key="7">
    <source>
        <dbReference type="ARBA" id="ARBA00022741"/>
    </source>
</evidence>
<dbReference type="KEGG" id="talb:FTW19_16540"/>
<keyword evidence="5" id="KW-0808">Transferase</keyword>
<evidence type="ECO:0000256" key="4">
    <source>
        <dbReference type="ARBA" id="ARBA00022553"/>
    </source>
</evidence>
<keyword evidence="10 13" id="KW-1133">Transmembrane helix</keyword>
<dbReference type="SUPFAM" id="SSF47384">
    <property type="entry name" value="Homodimeric domain of signal transducing histidine kinase"/>
    <property type="match status" value="1"/>
</dbReference>
<dbReference type="InterPro" id="IPR035965">
    <property type="entry name" value="PAS-like_dom_sf"/>
</dbReference>
<dbReference type="AlphaFoldDB" id="A0A5B9EBL5"/>
<evidence type="ECO:0000256" key="13">
    <source>
        <dbReference type="SAM" id="Phobius"/>
    </source>
</evidence>
<dbReference type="InterPro" id="IPR036890">
    <property type="entry name" value="HATPase_C_sf"/>
</dbReference>
<evidence type="ECO:0000256" key="2">
    <source>
        <dbReference type="ARBA" id="ARBA00004141"/>
    </source>
</evidence>
<dbReference type="InterPro" id="IPR004358">
    <property type="entry name" value="Sig_transdc_His_kin-like_C"/>
</dbReference>
<evidence type="ECO:0000313" key="17">
    <source>
        <dbReference type="EMBL" id="QEE29462.1"/>
    </source>
</evidence>
<dbReference type="CDD" id="cd00130">
    <property type="entry name" value="PAS"/>
    <property type="match status" value="1"/>
</dbReference>
<dbReference type="Pfam" id="PF08447">
    <property type="entry name" value="PAS_3"/>
    <property type="match status" value="1"/>
</dbReference>
<dbReference type="GO" id="GO:0005524">
    <property type="term" value="F:ATP binding"/>
    <property type="evidence" value="ECO:0007669"/>
    <property type="project" value="UniProtKB-KW"/>
</dbReference>
<reference evidence="17 18" key="1">
    <citation type="submission" date="2019-08" db="EMBL/GenBank/DDBJ databases">
        <title>Complete genome sequence of Terriglobus albidus strain ORNL.</title>
        <authorList>
            <person name="Podar M."/>
        </authorList>
    </citation>
    <scope>NUCLEOTIDE SEQUENCE [LARGE SCALE GENOMIC DNA]</scope>
    <source>
        <strain evidence="17 18">ORNL</strain>
    </source>
</reference>
<dbReference type="NCBIfam" id="TIGR00229">
    <property type="entry name" value="sensory_box"/>
    <property type="match status" value="1"/>
</dbReference>
<dbReference type="SMART" id="SM00388">
    <property type="entry name" value="HisKA"/>
    <property type="match status" value="1"/>
</dbReference>
<sequence length="514" mass="57040">MVLHRVFNALGNLPLRLSFWTEVALGALVACIPFGLSLIMAPNHRSPYLLSYPAVILSAWVLGLSGAIACAVVSGCAIEYFIFATHHINLAPDSSGWFFRESVFIVGSIFVGSLTRIAAREREEAKTVKLEHELTLSRTESYLAQEHARASELARENQVRIEMALDGANAGVWEWDIQSNHEIWSTGFYRLHGIDPSLQAGNELWRRSVHPDDVDQAERELELAVQRKDSCYTEYRVVLPDGTIRWIACQGVTQLDDAGEVRGITGYCGDVTRRRLTDQALLRTEKLAVAGRLSAAIAHEINNPLNAAMGLLFLLKDSGLSQEQTQYVEETGQQLERVVEITRQTLQMSRSTSKFIAVKPAELVSATMRLLSPKLHLAKIAFDTETEGNAEVLGSPGELQQVFTNLINNSIEAMPQGGRLRARVRPSCHWKERTLRGVRITIADSGCGMPAAVYRHMLEPFFTTKEETGTGLGMWVVSELLAKHHGDLNIRSSMRPAHHGTTCSIFIPFVRSQA</sequence>
<keyword evidence="9" id="KW-0067">ATP-binding</keyword>
<dbReference type="InterPro" id="IPR025201">
    <property type="entry name" value="KdpD_TM"/>
</dbReference>
<proteinExistence type="predicted"/>
<evidence type="ECO:0000256" key="3">
    <source>
        <dbReference type="ARBA" id="ARBA00012438"/>
    </source>
</evidence>
<keyword evidence="18" id="KW-1185">Reference proteome</keyword>
<dbReference type="EC" id="2.7.13.3" evidence="3"/>
<evidence type="ECO:0000313" key="18">
    <source>
        <dbReference type="Proteomes" id="UP000321820"/>
    </source>
</evidence>
<evidence type="ECO:0000256" key="12">
    <source>
        <dbReference type="ARBA" id="ARBA00023136"/>
    </source>
</evidence>
<accession>A0A5B9EBL5</accession>
<feature type="domain" description="Histidine kinase" evidence="14">
    <location>
        <begin position="296"/>
        <end position="511"/>
    </location>
</feature>
<dbReference type="Gene3D" id="3.30.450.20">
    <property type="entry name" value="PAS domain"/>
    <property type="match status" value="1"/>
</dbReference>
<dbReference type="GO" id="GO:0016020">
    <property type="term" value="C:membrane"/>
    <property type="evidence" value="ECO:0007669"/>
    <property type="project" value="UniProtKB-SubCell"/>
</dbReference>
<keyword evidence="12 13" id="KW-0472">Membrane</keyword>
<dbReference type="SMART" id="SM00387">
    <property type="entry name" value="HATPase_c"/>
    <property type="match status" value="1"/>
</dbReference>
<feature type="domain" description="PAC" evidence="16">
    <location>
        <begin position="231"/>
        <end position="283"/>
    </location>
</feature>
<dbReference type="OrthoDB" id="9815750at2"/>
<dbReference type="InterPro" id="IPR036097">
    <property type="entry name" value="HisK_dim/P_sf"/>
</dbReference>
<organism evidence="17 18">
    <name type="scientific">Terriglobus albidus</name>
    <dbReference type="NCBI Taxonomy" id="1592106"/>
    <lineage>
        <taxon>Bacteria</taxon>
        <taxon>Pseudomonadati</taxon>
        <taxon>Acidobacteriota</taxon>
        <taxon>Terriglobia</taxon>
        <taxon>Terriglobales</taxon>
        <taxon>Acidobacteriaceae</taxon>
        <taxon>Terriglobus</taxon>
    </lineage>
</organism>
<evidence type="ECO:0000256" key="10">
    <source>
        <dbReference type="ARBA" id="ARBA00022989"/>
    </source>
</evidence>
<dbReference type="InterPro" id="IPR000014">
    <property type="entry name" value="PAS"/>
</dbReference>
<dbReference type="PROSITE" id="PS50109">
    <property type="entry name" value="HIS_KIN"/>
    <property type="match status" value="1"/>
</dbReference>
<comment type="catalytic activity">
    <reaction evidence="1">
        <text>ATP + protein L-histidine = ADP + protein N-phospho-L-histidine.</text>
        <dbReference type="EC" id="2.7.13.3"/>
    </reaction>
</comment>
<keyword evidence="8" id="KW-0418">Kinase</keyword>
<dbReference type="Pfam" id="PF13493">
    <property type="entry name" value="DUF4118"/>
    <property type="match status" value="1"/>
</dbReference>
<dbReference type="InterPro" id="IPR005467">
    <property type="entry name" value="His_kinase_dom"/>
</dbReference>
<dbReference type="RefSeq" id="WP_147648654.1">
    <property type="nucleotide sequence ID" value="NZ_CP042806.1"/>
</dbReference>
<dbReference type="Gene3D" id="2.10.70.100">
    <property type="match status" value="1"/>
</dbReference>
<keyword evidence="4" id="KW-0597">Phosphoprotein</keyword>
<feature type="domain" description="PAS" evidence="15">
    <location>
        <begin position="157"/>
        <end position="228"/>
    </location>
</feature>
<dbReference type="GO" id="GO:0000155">
    <property type="term" value="F:phosphorelay sensor kinase activity"/>
    <property type="evidence" value="ECO:0007669"/>
    <property type="project" value="InterPro"/>
</dbReference>
<dbReference type="InterPro" id="IPR003594">
    <property type="entry name" value="HATPase_dom"/>
</dbReference>
<keyword evidence="11" id="KW-0902">Two-component regulatory system</keyword>
<dbReference type="Pfam" id="PF00512">
    <property type="entry name" value="HisKA"/>
    <property type="match status" value="1"/>
</dbReference>
<comment type="subcellular location">
    <subcellularLocation>
        <location evidence="2">Membrane</location>
        <topology evidence="2">Multi-pass membrane protein</topology>
    </subcellularLocation>
</comment>
<dbReference type="Gene3D" id="1.10.287.130">
    <property type="match status" value="1"/>
</dbReference>
<dbReference type="Gene3D" id="1.20.120.620">
    <property type="entry name" value="Backbone structure of the membrane domain of e. Coli histidine kinase receptor kdpd"/>
    <property type="match status" value="1"/>
</dbReference>
<dbReference type="SUPFAM" id="SSF55874">
    <property type="entry name" value="ATPase domain of HSP90 chaperone/DNA topoisomerase II/histidine kinase"/>
    <property type="match status" value="1"/>
</dbReference>
<feature type="transmembrane region" description="Helical" evidence="13">
    <location>
        <begin position="20"/>
        <end position="42"/>
    </location>
</feature>
<dbReference type="Proteomes" id="UP000321820">
    <property type="component" value="Chromosome"/>
</dbReference>
<evidence type="ECO:0000256" key="6">
    <source>
        <dbReference type="ARBA" id="ARBA00022692"/>
    </source>
</evidence>
<feature type="transmembrane region" description="Helical" evidence="13">
    <location>
        <begin position="102"/>
        <end position="119"/>
    </location>
</feature>
<evidence type="ECO:0000256" key="1">
    <source>
        <dbReference type="ARBA" id="ARBA00000085"/>
    </source>
</evidence>
<protein>
    <recommendedName>
        <fullName evidence="3">histidine kinase</fullName>
        <ecNumber evidence="3">2.7.13.3</ecNumber>
    </recommendedName>
</protein>
<dbReference type="Gene3D" id="3.30.565.10">
    <property type="entry name" value="Histidine kinase-like ATPase, C-terminal domain"/>
    <property type="match status" value="1"/>
</dbReference>
<gene>
    <name evidence="17" type="ORF">FTW19_16540</name>
</gene>
<dbReference type="PROSITE" id="PS50112">
    <property type="entry name" value="PAS"/>
    <property type="match status" value="1"/>
</dbReference>
<keyword evidence="6 13" id="KW-0812">Transmembrane</keyword>
<evidence type="ECO:0000259" key="15">
    <source>
        <dbReference type="PROSITE" id="PS50112"/>
    </source>
</evidence>
<dbReference type="InterPro" id="IPR000700">
    <property type="entry name" value="PAS-assoc_C"/>
</dbReference>
<evidence type="ECO:0000259" key="14">
    <source>
        <dbReference type="PROSITE" id="PS50109"/>
    </source>
</evidence>
<dbReference type="SUPFAM" id="SSF55785">
    <property type="entry name" value="PYP-like sensor domain (PAS domain)"/>
    <property type="match status" value="1"/>
</dbReference>